<dbReference type="InterPro" id="IPR014001">
    <property type="entry name" value="Helicase_ATP-bd"/>
</dbReference>
<dbReference type="EMBL" id="JBHTBQ010000033">
    <property type="protein sequence ID" value="MFC7421038.1"/>
    <property type="molecule type" value="Genomic_DNA"/>
</dbReference>
<sequence>MNQQFQGWQVVADKLLELVQQQGFGTNPSPWLNQGQCASVRALAKRLPVNGVIVADEVGMGKTRIAVAVIRAVVAAGGRVAVLVPPVLGYQWQEELSRGEVKAAPLLRSLWQYISVWDSEQVAEQKPWFAESVVMVSHGFSNWRLGQDSHAWRWALLPEVYAHWRKKTQGRFPRGYFQNEALNYPWAEYVSMKNAATSICNAIPAGSQHPLYQQMDALINRTPWPGALDASEYKRYEALRPCLEEVVGLGLGHFDLVVIDEAHKSRNDDSGLSGLLGRLIQTSSDSRRFAMTATPVELDVSQWQQILRRIGLKPEQLQVVESAVTGYAHAVQQVRASPSDAAVRAAYAAAAASFQAALSPFVLRRDKREDQAVQQFVKATQLSHDAYRQERDIAIDVATLDPAWQQAVCAAEALSVVTVGLRDSQNEQLKRLRLTMGNGHGLAAVIDSPSYVAEQDSEPMSWRQINQQRQTKPR</sequence>
<evidence type="ECO:0000259" key="2">
    <source>
        <dbReference type="PROSITE" id="PS51192"/>
    </source>
</evidence>
<dbReference type="PROSITE" id="PS51192">
    <property type="entry name" value="HELICASE_ATP_BIND_1"/>
    <property type="match status" value="1"/>
</dbReference>
<organism evidence="3 4">
    <name type="scientific">Iodobacter arcticus</name>
    <dbReference type="NCBI Taxonomy" id="590593"/>
    <lineage>
        <taxon>Bacteria</taxon>
        <taxon>Pseudomonadati</taxon>
        <taxon>Pseudomonadota</taxon>
        <taxon>Betaproteobacteria</taxon>
        <taxon>Neisseriales</taxon>
        <taxon>Chitinibacteraceae</taxon>
        <taxon>Iodobacter</taxon>
    </lineage>
</organism>
<proteinExistence type="predicted"/>
<dbReference type="Proteomes" id="UP001596473">
    <property type="component" value="Unassembled WGS sequence"/>
</dbReference>
<name>A0ABW2QZC3_9NEIS</name>
<dbReference type="InterPro" id="IPR027417">
    <property type="entry name" value="P-loop_NTPase"/>
</dbReference>
<accession>A0ABW2QZC3</accession>
<evidence type="ECO:0000256" key="1">
    <source>
        <dbReference type="SAM" id="MobiDB-lite"/>
    </source>
</evidence>
<gene>
    <name evidence="3" type="ORF">ACFQNF_14325</name>
</gene>
<evidence type="ECO:0000313" key="3">
    <source>
        <dbReference type="EMBL" id="MFC7421038.1"/>
    </source>
</evidence>
<dbReference type="RefSeq" id="WP_380188615.1">
    <property type="nucleotide sequence ID" value="NZ_JBHTBQ010000033.1"/>
</dbReference>
<reference evidence="4" key="1">
    <citation type="journal article" date="2019" name="Int. J. Syst. Evol. Microbiol.">
        <title>The Global Catalogue of Microorganisms (GCM) 10K type strain sequencing project: providing services to taxonomists for standard genome sequencing and annotation.</title>
        <authorList>
            <consortium name="The Broad Institute Genomics Platform"/>
            <consortium name="The Broad Institute Genome Sequencing Center for Infectious Disease"/>
            <person name="Wu L."/>
            <person name="Ma J."/>
        </authorList>
    </citation>
    <scope>NUCLEOTIDE SEQUENCE [LARGE SCALE GENOMIC DNA]</scope>
    <source>
        <strain evidence="4">CCUG 62945</strain>
    </source>
</reference>
<feature type="domain" description="Helicase ATP-binding" evidence="2">
    <location>
        <begin position="43"/>
        <end position="313"/>
    </location>
</feature>
<feature type="region of interest" description="Disordered" evidence="1">
    <location>
        <begin position="455"/>
        <end position="474"/>
    </location>
</feature>
<dbReference type="Gene3D" id="3.40.50.10810">
    <property type="entry name" value="Tandem AAA-ATPase domain"/>
    <property type="match status" value="2"/>
</dbReference>
<keyword evidence="4" id="KW-1185">Reference proteome</keyword>
<evidence type="ECO:0000313" key="4">
    <source>
        <dbReference type="Proteomes" id="UP001596473"/>
    </source>
</evidence>
<dbReference type="InterPro" id="IPR038718">
    <property type="entry name" value="SNF2-like_sf"/>
</dbReference>
<dbReference type="SMART" id="SM00487">
    <property type="entry name" value="DEXDc"/>
    <property type="match status" value="1"/>
</dbReference>
<dbReference type="SUPFAM" id="SSF52540">
    <property type="entry name" value="P-loop containing nucleoside triphosphate hydrolases"/>
    <property type="match status" value="1"/>
</dbReference>
<protein>
    <recommendedName>
        <fullName evidence="2">Helicase ATP-binding domain-containing protein</fullName>
    </recommendedName>
</protein>
<feature type="compositionally biased region" description="Polar residues" evidence="1">
    <location>
        <begin position="463"/>
        <end position="474"/>
    </location>
</feature>
<comment type="caution">
    <text evidence="3">The sequence shown here is derived from an EMBL/GenBank/DDBJ whole genome shotgun (WGS) entry which is preliminary data.</text>
</comment>